<keyword evidence="2" id="KW-1185">Reference proteome</keyword>
<protein>
    <submittedName>
        <fullName evidence="1">Uncharacterized protein</fullName>
    </submittedName>
</protein>
<accession>A0A8X6PC51</accession>
<name>A0A8X6PC51_NEPPI</name>
<reference evidence="1" key="1">
    <citation type="submission" date="2020-08" db="EMBL/GenBank/DDBJ databases">
        <title>Multicomponent nature underlies the extraordinary mechanical properties of spider dragline silk.</title>
        <authorList>
            <person name="Kono N."/>
            <person name="Nakamura H."/>
            <person name="Mori M."/>
            <person name="Yoshida Y."/>
            <person name="Ohtoshi R."/>
            <person name="Malay A.D."/>
            <person name="Moran D.A.P."/>
            <person name="Tomita M."/>
            <person name="Numata K."/>
            <person name="Arakawa K."/>
        </authorList>
    </citation>
    <scope>NUCLEOTIDE SEQUENCE</scope>
</reference>
<comment type="caution">
    <text evidence="1">The sequence shown here is derived from an EMBL/GenBank/DDBJ whole genome shotgun (WGS) entry which is preliminary data.</text>
</comment>
<gene>
    <name evidence="1" type="ORF">NPIL_481911</name>
</gene>
<dbReference type="EMBL" id="BMAW01114731">
    <property type="protein sequence ID" value="GFT63126.1"/>
    <property type="molecule type" value="Genomic_DNA"/>
</dbReference>
<dbReference type="Proteomes" id="UP000887013">
    <property type="component" value="Unassembled WGS sequence"/>
</dbReference>
<evidence type="ECO:0000313" key="2">
    <source>
        <dbReference type="Proteomes" id="UP000887013"/>
    </source>
</evidence>
<evidence type="ECO:0000313" key="1">
    <source>
        <dbReference type="EMBL" id="GFT63126.1"/>
    </source>
</evidence>
<organism evidence="1 2">
    <name type="scientific">Nephila pilipes</name>
    <name type="common">Giant wood spider</name>
    <name type="synonym">Nephila maculata</name>
    <dbReference type="NCBI Taxonomy" id="299642"/>
    <lineage>
        <taxon>Eukaryota</taxon>
        <taxon>Metazoa</taxon>
        <taxon>Ecdysozoa</taxon>
        <taxon>Arthropoda</taxon>
        <taxon>Chelicerata</taxon>
        <taxon>Arachnida</taxon>
        <taxon>Araneae</taxon>
        <taxon>Araneomorphae</taxon>
        <taxon>Entelegynae</taxon>
        <taxon>Araneoidea</taxon>
        <taxon>Nephilidae</taxon>
        <taxon>Nephila</taxon>
    </lineage>
</organism>
<proteinExistence type="predicted"/>
<dbReference type="AlphaFoldDB" id="A0A8X6PC51"/>
<sequence length="147" mass="17215">MQELEELGFCLRACHAPRKLQLRYRLVSFQNPTPTEIFSSSPDYILKELGWAPRKVRPQCYRCLEVFFPGNNYCTETLNAVGVRNPLSTRDCQRHQLFSTYMQICQDTSNYYPIRPLNHQKEKNLPQDITTKLNHLKGKNESQGCMK</sequence>